<organism evidence="1 2">
    <name type="scientific">Globodera rostochiensis</name>
    <name type="common">Golden nematode worm</name>
    <name type="synonym">Heterodera rostochiensis</name>
    <dbReference type="NCBI Taxonomy" id="31243"/>
    <lineage>
        <taxon>Eukaryota</taxon>
        <taxon>Metazoa</taxon>
        <taxon>Ecdysozoa</taxon>
        <taxon>Nematoda</taxon>
        <taxon>Chromadorea</taxon>
        <taxon>Rhabditida</taxon>
        <taxon>Tylenchina</taxon>
        <taxon>Tylenchomorpha</taxon>
        <taxon>Tylenchoidea</taxon>
        <taxon>Heteroderidae</taxon>
        <taxon>Heteroderinae</taxon>
        <taxon>Globodera</taxon>
    </lineage>
</organism>
<evidence type="ECO:0000313" key="2">
    <source>
        <dbReference type="WBParaSite" id="Gr19_v10_g8045.t2"/>
    </source>
</evidence>
<dbReference type="Proteomes" id="UP000887572">
    <property type="component" value="Unplaced"/>
</dbReference>
<dbReference type="WBParaSite" id="Gr19_v10_g8045.t2">
    <property type="protein sequence ID" value="Gr19_v10_g8045.t2"/>
    <property type="gene ID" value="Gr19_v10_g8045"/>
</dbReference>
<name>A0A914I6V5_GLORO</name>
<keyword evidence="1" id="KW-1185">Reference proteome</keyword>
<dbReference type="AlphaFoldDB" id="A0A914I6V5"/>
<reference evidence="2" key="1">
    <citation type="submission" date="2022-11" db="UniProtKB">
        <authorList>
            <consortium name="WormBaseParasite"/>
        </authorList>
    </citation>
    <scope>IDENTIFICATION</scope>
</reference>
<sequence length="111" mass="12139">MPPQEAILKRPGLNTENKCLLVIRCLDEFHEAKVIDEKCRVQRSHLHHPTNEHAYEASIDIVGGTNEGGGAVTTANVTILLHKPVVQNWHSPGLPPSLAQIGSNSLLKHLS</sequence>
<evidence type="ECO:0000313" key="1">
    <source>
        <dbReference type="Proteomes" id="UP000887572"/>
    </source>
</evidence>
<proteinExistence type="predicted"/>
<protein>
    <submittedName>
        <fullName evidence="2">Uncharacterized protein</fullName>
    </submittedName>
</protein>
<accession>A0A914I6V5</accession>